<evidence type="ECO:0000256" key="5">
    <source>
        <dbReference type="ARBA" id="ARBA00023136"/>
    </source>
</evidence>
<feature type="transmembrane region" description="Helical" evidence="7">
    <location>
        <begin position="120"/>
        <end position="147"/>
    </location>
</feature>
<feature type="transmembrane region" description="Helical" evidence="7">
    <location>
        <begin position="455"/>
        <end position="474"/>
    </location>
</feature>
<dbReference type="RefSeq" id="WP_179492339.1">
    <property type="nucleotide sequence ID" value="NZ_JACCCW010000002.1"/>
</dbReference>
<evidence type="ECO:0000256" key="4">
    <source>
        <dbReference type="ARBA" id="ARBA00022989"/>
    </source>
</evidence>
<dbReference type="GO" id="GO:0005886">
    <property type="term" value="C:plasma membrane"/>
    <property type="evidence" value="ECO:0007669"/>
    <property type="project" value="TreeGrafter"/>
</dbReference>
<comment type="subcellular location">
    <subcellularLocation>
        <location evidence="1">Membrane</location>
        <topology evidence="1">Multi-pass membrane protein</topology>
    </subcellularLocation>
</comment>
<feature type="transmembrane region" description="Helical" evidence="7">
    <location>
        <begin position="6"/>
        <end position="25"/>
    </location>
</feature>
<dbReference type="CDD" id="cd11478">
    <property type="entry name" value="SLC5sbd_u2"/>
    <property type="match status" value="1"/>
</dbReference>
<evidence type="ECO:0000256" key="2">
    <source>
        <dbReference type="ARBA" id="ARBA00006434"/>
    </source>
</evidence>
<evidence type="ECO:0000256" key="3">
    <source>
        <dbReference type="ARBA" id="ARBA00022692"/>
    </source>
</evidence>
<keyword evidence="4 7" id="KW-1133">Transmembrane helix</keyword>
<dbReference type="AlphaFoldDB" id="A0A7Y9PJ70"/>
<dbReference type="Pfam" id="PF00474">
    <property type="entry name" value="SSF"/>
    <property type="match status" value="2"/>
</dbReference>
<feature type="transmembrane region" description="Helical" evidence="7">
    <location>
        <begin position="528"/>
        <end position="548"/>
    </location>
</feature>
<feature type="transmembrane region" description="Helical" evidence="7">
    <location>
        <begin position="243"/>
        <end position="260"/>
    </location>
</feature>
<dbReference type="InterPro" id="IPR001734">
    <property type="entry name" value="Na/solute_symporter"/>
</dbReference>
<dbReference type="Proteomes" id="UP000589520">
    <property type="component" value="Unassembled WGS sequence"/>
</dbReference>
<feature type="transmembrane region" description="Helical" evidence="7">
    <location>
        <begin position="37"/>
        <end position="58"/>
    </location>
</feature>
<protein>
    <submittedName>
        <fullName evidence="8">SSS family solute:Na+ symporter</fullName>
    </submittedName>
</protein>
<name>A0A7Y9PJ70_9BACT</name>
<feature type="transmembrane region" description="Helical" evidence="7">
    <location>
        <begin position="78"/>
        <end position="99"/>
    </location>
</feature>
<proteinExistence type="inferred from homology"/>
<feature type="transmembrane region" description="Helical" evidence="7">
    <location>
        <begin position="421"/>
        <end position="443"/>
    </location>
</feature>
<feature type="transmembrane region" description="Helical" evidence="7">
    <location>
        <begin position="362"/>
        <end position="386"/>
    </location>
</feature>
<evidence type="ECO:0000256" key="6">
    <source>
        <dbReference type="RuleBase" id="RU362091"/>
    </source>
</evidence>
<keyword evidence="9" id="KW-1185">Reference proteome</keyword>
<dbReference type="NCBIfam" id="TIGR00813">
    <property type="entry name" value="sss"/>
    <property type="match status" value="1"/>
</dbReference>
<dbReference type="GO" id="GO:0005412">
    <property type="term" value="F:D-glucose:sodium symporter activity"/>
    <property type="evidence" value="ECO:0007669"/>
    <property type="project" value="TreeGrafter"/>
</dbReference>
<evidence type="ECO:0000256" key="7">
    <source>
        <dbReference type="SAM" id="Phobius"/>
    </source>
</evidence>
<organism evidence="8 9">
    <name type="scientific">Granulicella arctica</name>
    <dbReference type="NCBI Taxonomy" id="940613"/>
    <lineage>
        <taxon>Bacteria</taxon>
        <taxon>Pseudomonadati</taxon>
        <taxon>Acidobacteriota</taxon>
        <taxon>Terriglobia</taxon>
        <taxon>Terriglobales</taxon>
        <taxon>Acidobacteriaceae</taxon>
        <taxon>Granulicella</taxon>
    </lineage>
</organism>
<keyword evidence="5 7" id="KW-0472">Membrane</keyword>
<feature type="transmembrane region" description="Helical" evidence="7">
    <location>
        <begin position="281"/>
        <end position="304"/>
    </location>
</feature>
<keyword evidence="3 7" id="KW-0812">Transmembrane</keyword>
<sequence>MNLTIIDWLIMLVYFVFVLGIGFALKRYMRTSNDFFLAGRSIPAWVCGLAFISANLGAQEVIGMGASGAKYGIITSQFYWIGAIPAMVFVGIFMMPFYYGSKARSVPEFLRMRFDEKTRALNAFSFAIMTVLSSGISMYAMALLIQTLGLFHGIIPDQYIFHVSILLSGLIVLGYIFLGGLTSAIYNEVLQFFLIVAGFAPLVWVGLRNVGGWQGIKHTLPATMTHSWRGLAHASTNTLGVEWVGLAMGLGFVLSFGYWCTDFLVIQRAMAADSEVSARRVPLIAAIPKMFFPFLVILPGLIAVSVTSHMGAPTAAVAHSVGAHVLPLDDQHPHGIIPQKTDPLNGKVVVDSNGNPVYNYDLAIPVMLLHFFPTGILGLGLTALLASFMSGMAGNVTAFNTVWTYDIYQAYINKKGTDAHYLWMGRMATIGGVVLSIAAAYAVTNFNNIMDALQLVFSIVNAPLFATFLLGMFWKRTTGHGAFAGLIAGTGAALIHHGLTIPADALPGIHGGWIAIVHHYPSDMAQNFWTAIFAFSINMIVTTAVSLFTEPTPESQLVGLVYSLTPKPVETHLSWYQKPAALAVAVLSLLVVLNLVFA</sequence>
<dbReference type="PROSITE" id="PS00457">
    <property type="entry name" value="NA_SOLUT_SYMP_2"/>
    <property type="match status" value="1"/>
</dbReference>
<reference evidence="8 9" key="1">
    <citation type="submission" date="2020-07" db="EMBL/GenBank/DDBJ databases">
        <title>Genomic Encyclopedia of Type Strains, Phase IV (KMG-V): Genome sequencing to study the core and pangenomes of soil and plant-associated prokaryotes.</title>
        <authorList>
            <person name="Whitman W."/>
        </authorList>
    </citation>
    <scope>NUCLEOTIDE SEQUENCE [LARGE SCALE GENOMIC DNA]</scope>
    <source>
        <strain evidence="8 9">X4EP2</strain>
    </source>
</reference>
<dbReference type="PANTHER" id="PTHR11819:SF195">
    <property type="entry name" value="SODIUM_GLUCOSE COTRANSPORTER 4"/>
    <property type="match status" value="1"/>
</dbReference>
<dbReference type="InterPro" id="IPR038377">
    <property type="entry name" value="Na/Glc_symporter_sf"/>
</dbReference>
<feature type="transmembrane region" description="Helical" evidence="7">
    <location>
        <begin position="580"/>
        <end position="597"/>
    </location>
</feature>
<dbReference type="Gene3D" id="1.20.1730.10">
    <property type="entry name" value="Sodium/glucose cotransporter"/>
    <property type="match status" value="1"/>
</dbReference>
<feature type="transmembrane region" description="Helical" evidence="7">
    <location>
        <begin position="159"/>
        <end position="178"/>
    </location>
</feature>
<gene>
    <name evidence="8" type="ORF">HDF17_003049</name>
</gene>
<dbReference type="InterPro" id="IPR018212">
    <property type="entry name" value="Na/solute_symporter_CS"/>
</dbReference>
<evidence type="ECO:0000256" key="1">
    <source>
        <dbReference type="ARBA" id="ARBA00004141"/>
    </source>
</evidence>
<dbReference type="EMBL" id="JACCCW010000002">
    <property type="protein sequence ID" value="NYF80729.1"/>
    <property type="molecule type" value="Genomic_DNA"/>
</dbReference>
<comment type="similarity">
    <text evidence="2 6">Belongs to the sodium:solute symporter (SSF) (TC 2.A.21) family.</text>
</comment>
<dbReference type="PANTHER" id="PTHR11819">
    <property type="entry name" value="SOLUTE CARRIER FAMILY 5"/>
    <property type="match status" value="1"/>
</dbReference>
<evidence type="ECO:0000313" key="9">
    <source>
        <dbReference type="Proteomes" id="UP000589520"/>
    </source>
</evidence>
<evidence type="ECO:0000313" key="8">
    <source>
        <dbReference type="EMBL" id="NYF80729.1"/>
    </source>
</evidence>
<comment type="caution">
    <text evidence="8">The sequence shown here is derived from an EMBL/GenBank/DDBJ whole genome shotgun (WGS) entry which is preliminary data.</text>
</comment>
<dbReference type="PROSITE" id="PS50283">
    <property type="entry name" value="NA_SOLUT_SYMP_3"/>
    <property type="match status" value="1"/>
</dbReference>
<feature type="transmembrane region" description="Helical" evidence="7">
    <location>
        <begin position="190"/>
        <end position="207"/>
    </location>
</feature>
<accession>A0A7Y9PJ70</accession>